<evidence type="ECO:0000313" key="2">
    <source>
        <dbReference type="Proteomes" id="UP000657574"/>
    </source>
</evidence>
<dbReference type="Proteomes" id="UP000657574">
    <property type="component" value="Unassembled WGS sequence"/>
</dbReference>
<organism evidence="1 2">
    <name type="scientific">Streptomyces brasiliensis</name>
    <dbReference type="NCBI Taxonomy" id="1954"/>
    <lineage>
        <taxon>Bacteria</taxon>
        <taxon>Bacillati</taxon>
        <taxon>Actinomycetota</taxon>
        <taxon>Actinomycetes</taxon>
        <taxon>Kitasatosporales</taxon>
        <taxon>Streptomycetaceae</taxon>
        <taxon>Streptomyces</taxon>
    </lineage>
</organism>
<name>A0A917L432_9ACTN</name>
<dbReference type="EMBL" id="BMQA01000025">
    <property type="protein sequence ID" value="GGJ41450.1"/>
    <property type="molecule type" value="Genomic_DNA"/>
</dbReference>
<comment type="caution">
    <text evidence="1">The sequence shown here is derived from an EMBL/GenBank/DDBJ whole genome shotgun (WGS) entry which is preliminary data.</text>
</comment>
<keyword evidence="2" id="KW-1185">Reference proteome</keyword>
<protein>
    <submittedName>
        <fullName evidence="1">Uncharacterized protein</fullName>
    </submittedName>
</protein>
<dbReference type="AlphaFoldDB" id="A0A917L432"/>
<reference evidence="1" key="2">
    <citation type="submission" date="2020-09" db="EMBL/GenBank/DDBJ databases">
        <authorList>
            <person name="Sun Q."/>
            <person name="Ohkuma M."/>
        </authorList>
    </citation>
    <scope>NUCLEOTIDE SEQUENCE</scope>
    <source>
        <strain evidence="1">JCM 3086</strain>
    </source>
</reference>
<sequence length="93" mass="9332">MPLALPERRVTTVSPVISVTVCVPDGTLCGAAGDAVVAVLAVFAAAGCASARTTAPAASRLRCLYGVFKQFPCGCWEGPGLRPSVNPVGEGTA</sequence>
<reference evidence="1" key="1">
    <citation type="journal article" date="2014" name="Int. J. Syst. Evol. Microbiol.">
        <title>Complete genome sequence of Corynebacterium casei LMG S-19264T (=DSM 44701T), isolated from a smear-ripened cheese.</title>
        <authorList>
            <consortium name="US DOE Joint Genome Institute (JGI-PGF)"/>
            <person name="Walter F."/>
            <person name="Albersmeier A."/>
            <person name="Kalinowski J."/>
            <person name="Ruckert C."/>
        </authorList>
    </citation>
    <scope>NUCLEOTIDE SEQUENCE</scope>
    <source>
        <strain evidence="1">JCM 3086</strain>
    </source>
</reference>
<gene>
    <name evidence="1" type="ORF">GCM10010121_060610</name>
</gene>
<proteinExistence type="predicted"/>
<evidence type="ECO:0000313" key="1">
    <source>
        <dbReference type="EMBL" id="GGJ41450.1"/>
    </source>
</evidence>
<accession>A0A917L432</accession>